<keyword evidence="9" id="KW-0675">Receptor</keyword>
<dbReference type="PRINTS" id="PR01012">
    <property type="entry name" value="NRPEPTIDEYR"/>
</dbReference>
<dbReference type="PRINTS" id="PR00237">
    <property type="entry name" value="GPCRRHODOPSN"/>
</dbReference>
<dbReference type="EMBL" id="JBJKFK010000360">
    <property type="protein sequence ID" value="KAL3317590.1"/>
    <property type="molecule type" value="Genomic_DNA"/>
</dbReference>
<dbReference type="PROSITE" id="PS50262">
    <property type="entry name" value="G_PROTEIN_RECEP_F1_2"/>
    <property type="match status" value="1"/>
</dbReference>
<gene>
    <name evidence="14" type="ORF">Ciccas_003754</name>
</gene>
<evidence type="ECO:0000256" key="5">
    <source>
        <dbReference type="ARBA" id="ARBA00022989"/>
    </source>
</evidence>
<feature type="transmembrane region" description="Helical" evidence="12">
    <location>
        <begin position="317"/>
        <end position="337"/>
    </location>
</feature>
<proteinExistence type="inferred from homology"/>
<evidence type="ECO:0000259" key="13">
    <source>
        <dbReference type="PROSITE" id="PS50262"/>
    </source>
</evidence>
<organism evidence="14 15">
    <name type="scientific">Cichlidogyrus casuarinus</name>
    <dbReference type="NCBI Taxonomy" id="1844966"/>
    <lineage>
        <taxon>Eukaryota</taxon>
        <taxon>Metazoa</taxon>
        <taxon>Spiralia</taxon>
        <taxon>Lophotrochozoa</taxon>
        <taxon>Platyhelminthes</taxon>
        <taxon>Monogenea</taxon>
        <taxon>Monopisthocotylea</taxon>
        <taxon>Dactylogyridea</taxon>
        <taxon>Ancyrocephalidae</taxon>
        <taxon>Cichlidogyrus</taxon>
    </lineage>
</organism>
<name>A0ABD2QDF6_9PLAT</name>
<evidence type="ECO:0000256" key="6">
    <source>
        <dbReference type="ARBA" id="ARBA00023040"/>
    </source>
</evidence>
<dbReference type="SMART" id="SM01381">
    <property type="entry name" value="7TM_GPCR_Srsx"/>
    <property type="match status" value="1"/>
</dbReference>
<accession>A0ABD2QDF6</accession>
<keyword evidence="4 12" id="KW-0812">Transmembrane</keyword>
<evidence type="ECO:0000256" key="3">
    <source>
        <dbReference type="ARBA" id="ARBA00022475"/>
    </source>
</evidence>
<dbReference type="CDD" id="cd14967">
    <property type="entry name" value="7tmA_amine_R-like"/>
    <property type="match status" value="1"/>
</dbReference>
<protein>
    <recommendedName>
        <fullName evidence="13">G-protein coupled receptors family 1 profile domain-containing protein</fullName>
    </recommendedName>
</protein>
<evidence type="ECO:0000313" key="14">
    <source>
        <dbReference type="EMBL" id="KAL3317590.1"/>
    </source>
</evidence>
<feature type="transmembrane region" description="Helical" evidence="12">
    <location>
        <begin position="69"/>
        <end position="91"/>
    </location>
</feature>
<dbReference type="SUPFAM" id="SSF81321">
    <property type="entry name" value="Family A G protein-coupled receptor-like"/>
    <property type="match status" value="1"/>
</dbReference>
<dbReference type="GO" id="GO:0004930">
    <property type="term" value="F:G protein-coupled receptor activity"/>
    <property type="evidence" value="ECO:0007669"/>
    <property type="project" value="UniProtKB-KW"/>
</dbReference>
<evidence type="ECO:0000256" key="8">
    <source>
        <dbReference type="ARBA" id="ARBA00023157"/>
    </source>
</evidence>
<feature type="compositionally biased region" description="Basic and acidic residues" evidence="11">
    <location>
        <begin position="294"/>
        <end position="310"/>
    </location>
</feature>
<feature type="transmembrane region" description="Helical" evidence="12">
    <location>
        <begin position="137"/>
        <end position="159"/>
    </location>
</feature>
<feature type="region of interest" description="Disordered" evidence="11">
    <location>
        <begin position="286"/>
        <end position="311"/>
    </location>
</feature>
<reference evidence="14 15" key="1">
    <citation type="submission" date="2024-11" db="EMBL/GenBank/DDBJ databases">
        <title>Adaptive evolution of stress response genes in parasites aligns with host niche diversity.</title>
        <authorList>
            <person name="Hahn C."/>
            <person name="Resl P."/>
        </authorList>
    </citation>
    <scope>NUCLEOTIDE SEQUENCE [LARGE SCALE GENOMIC DNA]</scope>
    <source>
        <strain evidence="14">EGGRZ-B1_66</strain>
        <tissue evidence="14">Body</tissue>
    </source>
</reference>
<keyword evidence="10" id="KW-0807">Transducer</keyword>
<keyword evidence="7 12" id="KW-0472">Membrane</keyword>
<comment type="caution">
    <text evidence="14">The sequence shown here is derived from an EMBL/GenBank/DDBJ whole genome shotgun (WGS) entry which is preliminary data.</text>
</comment>
<dbReference type="InterPro" id="IPR017452">
    <property type="entry name" value="GPCR_Rhodpsn_7TM"/>
</dbReference>
<evidence type="ECO:0000256" key="4">
    <source>
        <dbReference type="ARBA" id="ARBA00022692"/>
    </source>
</evidence>
<feature type="transmembrane region" description="Helical" evidence="12">
    <location>
        <begin position="20"/>
        <end position="48"/>
    </location>
</feature>
<feature type="transmembrane region" description="Helical" evidence="12">
    <location>
        <begin position="188"/>
        <end position="215"/>
    </location>
</feature>
<comment type="similarity">
    <text evidence="2">Belongs to the G-protein coupled receptor 1 family.</text>
</comment>
<dbReference type="Proteomes" id="UP001626550">
    <property type="component" value="Unassembled WGS sequence"/>
</dbReference>
<dbReference type="AlphaFoldDB" id="A0ABD2QDF6"/>
<dbReference type="InterPro" id="IPR000276">
    <property type="entry name" value="GPCR_Rhodpsn"/>
</dbReference>
<feature type="transmembrane region" description="Helical" evidence="12">
    <location>
        <begin position="97"/>
        <end position="116"/>
    </location>
</feature>
<dbReference type="Pfam" id="PF00001">
    <property type="entry name" value="7tm_1"/>
    <property type="match status" value="1"/>
</dbReference>
<keyword evidence="3" id="KW-1003">Cell membrane</keyword>
<dbReference type="InterPro" id="IPR000611">
    <property type="entry name" value="NPY_rcpt"/>
</dbReference>
<dbReference type="PANTHER" id="PTHR24248">
    <property type="entry name" value="ADRENERGIC RECEPTOR-RELATED G-PROTEIN COUPLED RECEPTOR"/>
    <property type="match status" value="1"/>
</dbReference>
<evidence type="ECO:0000256" key="1">
    <source>
        <dbReference type="ARBA" id="ARBA00004651"/>
    </source>
</evidence>
<sequence length="393" mass="44719">MVRNSSNWPSPHVSLVYTPWQLTLVAPALTVLTIWTALGNSLVMVAVFKYPKLRSMSNALIANLALSDLLLAVTVMPFTTTLHLTGMWLFGNTFCDIWLSVDVLWCTASVWNLVVIASDRFTATNFPVWYRHRRKDLWTGIYIVSVWTLAILISLPGMVNVDSNKGPSFKLDKKTDTYMCELFSEKNYVIYSAIGSFILPFFIMMVLYAKIFAVLSQRGKKLRQKQVAKRSALLMNETGPQETAIDDGTSDETVTGAQQLLPLQGQSNGNNSKERQKKKRRFLDVKPGYFSKGGKGEHEANDQERADRRERRATKRMAPIIIFFAICWIPFTLFYLIRGSTTNSEMDSDNHMHLQIFLYWLGYANSALNPVLYAVLNNDFRNAFISILRCTNM</sequence>
<keyword evidence="5 12" id="KW-1133">Transmembrane helix</keyword>
<evidence type="ECO:0000313" key="15">
    <source>
        <dbReference type="Proteomes" id="UP001626550"/>
    </source>
</evidence>
<keyword evidence="6" id="KW-0297">G-protein coupled receptor</keyword>
<feature type="domain" description="G-protein coupled receptors family 1 profile" evidence="13">
    <location>
        <begin position="39"/>
        <end position="373"/>
    </location>
</feature>
<evidence type="ECO:0000256" key="2">
    <source>
        <dbReference type="ARBA" id="ARBA00010663"/>
    </source>
</evidence>
<keyword evidence="8" id="KW-1015">Disulfide bond</keyword>
<comment type="subcellular location">
    <subcellularLocation>
        <location evidence="1">Cell membrane</location>
        <topology evidence="1">Multi-pass membrane protein</topology>
    </subcellularLocation>
</comment>
<evidence type="ECO:0000256" key="10">
    <source>
        <dbReference type="ARBA" id="ARBA00023224"/>
    </source>
</evidence>
<feature type="transmembrane region" description="Helical" evidence="12">
    <location>
        <begin position="357"/>
        <end position="376"/>
    </location>
</feature>
<dbReference type="GO" id="GO:0005886">
    <property type="term" value="C:plasma membrane"/>
    <property type="evidence" value="ECO:0007669"/>
    <property type="project" value="UniProtKB-SubCell"/>
</dbReference>
<keyword evidence="15" id="KW-1185">Reference proteome</keyword>
<dbReference type="Gene3D" id="1.20.1070.10">
    <property type="entry name" value="Rhodopsin 7-helix transmembrane proteins"/>
    <property type="match status" value="1"/>
</dbReference>
<evidence type="ECO:0000256" key="11">
    <source>
        <dbReference type="SAM" id="MobiDB-lite"/>
    </source>
</evidence>
<evidence type="ECO:0000256" key="9">
    <source>
        <dbReference type="ARBA" id="ARBA00023170"/>
    </source>
</evidence>
<evidence type="ECO:0000256" key="12">
    <source>
        <dbReference type="SAM" id="Phobius"/>
    </source>
</evidence>
<evidence type="ECO:0000256" key="7">
    <source>
        <dbReference type="ARBA" id="ARBA00023136"/>
    </source>
</evidence>
<dbReference type="PANTHER" id="PTHR24248:SF125">
    <property type="entry name" value="DOPAMINE D2-LIKE RECEPTOR"/>
    <property type="match status" value="1"/>
</dbReference>